<comment type="function">
    <text evidence="7">Involved in cytoplasm to vacuole transport (Cvt), pexophagy, mitophagy and nucleophagy. Recruits mitochondria for their selective degradation via autophagy (mitophagy) during starvation. Works as scaffold proteins that recruit ATG proteins to the pre-autophagosome (PAS), the site of vesicle/autophagosome formation. Required for the Cvt vesicles completion.</text>
</comment>
<dbReference type="GO" id="GO:1990316">
    <property type="term" value="C:Atg1/ULK1 kinase complex"/>
    <property type="evidence" value="ECO:0007669"/>
    <property type="project" value="TreeGrafter"/>
</dbReference>
<evidence type="ECO:0000259" key="10">
    <source>
        <dbReference type="Pfam" id="PF04108"/>
    </source>
</evidence>
<dbReference type="GO" id="GO:0005774">
    <property type="term" value="C:vacuolar membrane"/>
    <property type="evidence" value="ECO:0007669"/>
    <property type="project" value="UniProtKB-SubCell"/>
</dbReference>
<comment type="subunit">
    <text evidence="7">Homodimer.</text>
</comment>
<dbReference type="Proteomes" id="UP000053259">
    <property type="component" value="Unassembled WGS sequence"/>
</dbReference>
<reference evidence="12 13" key="1">
    <citation type="submission" date="2015-01" db="EMBL/GenBank/DDBJ databases">
        <title>The Genome Sequence of Ochroconis gallopava CBS43764.</title>
        <authorList>
            <consortium name="The Broad Institute Genomics Platform"/>
            <person name="Cuomo C."/>
            <person name="de Hoog S."/>
            <person name="Gorbushina A."/>
            <person name="Stielow B."/>
            <person name="Teixiera M."/>
            <person name="Abouelleil A."/>
            <person name="Chapman S.B."/>
            <person name="Priest M."/>
            <person name="Young S.K."/>
            <person name="Wortman J."/>
            <person name="Nusbaum C."/>
            <person name="Birren B."/>
        </authorList>
    </citation>
    <scope>NUCLEOTIDE SEQUENCE [LARGE SCALE GENOMIC DNA]</scope>
    <source>
        <strain evidence="12 13">CBS 43764</strain>
    </source>
</reference>
<dbReference type="GO" id="GO:0034727">
    <property type="term" value="P:piecemeal microautophagy of the nucleus"/>
    <property type="evidence" value="ECO:0007669"/>
    <property type="project" value="TreeGrafter"/>
</dbReference>
<dbReference type="RefSeq" id="XP_016217975.1">
    <property type="nucleotide sequence ID" value="XM_016353880.1"/>
</dbReference>
<dbReference type="GO" id="GO:0061709">
    <property type="term" value="P:reticulophagy"/>
    <property type="evidence" value="ECO:0007669"/>
    <property type="project" value="TreeGrafter"/>
</dbReference>
<evidence type="ECO:0000256" key="6">
    <source>
        <dbReference type="ARBA" id="ARBA00023054"/>
    </source>
</evidence>
<feature type="compositionally biased region" description="Low complexity" evidence="9">
    <location>
        <begin position="1321"/>
        <end position="1331"/>
    </location>
</feature>
<dbReference type="GO" id="GO:1903599">
    <property type="term" value="P:positive regulation of autophagy of mitochondrion"/>
    <property type="evidence" value="ECO:0007669"/>
    <property type="project" value="UniProtKB-UniRule"/>
</dbReference>
<evidence type="ECO:0000313" key="13">
    <source>
        <dbReference type="Proteomes" id="UP000053259"/>
    </source>
</evidence>
<dbReference type="InterPro" id="IPR045326">
    <property type="entry name" value="ATG17-like_dom"/>
</dbReference>
<gene>
    <name evidence="12" type="ORF">PV09_01044</name>
</gene>
<keyword evidence="6 8" id="KW-0175">Coiled coil</keyword>
<evidence type="ECO:0000256" key="3">
    <source>
        <dbReference type="ARBA" id="ARBA00022448"/>
    </source>
</evidence>
<dbReference type="GO" id="GO:0034517">
    <property type="term" value="P:ribophagy"/>
    <property type="evidence" value="ECO:0007669"/>
    <property type="project" value="TreeGrafter"/>
</dbReference>
<dbReference type="FunCoup" id="A0A0D1XZ80">
    <property type="interactions" value="136"/>
</dbReference>
<dbReference type="Gene3D" id="1.10.287.1490">
    <property type="match status" value="1"/>
</dbReference>
<feature type="region of interest" description="Disordered" evidence="9">
    <location>
        <begin position="596"/>
        <end position="645"/>
    </location>
</feature>
<feature type="domain" description="Autophagy-related protein 11 C-terminal" evidence="11">
    <location>
        <begin position="1078"/>
        <end position="1226"/>
    </location>
</feature>
<sequence>MAFTVHVVPTGDSIQLSTGQPPTTLDALYAWAASETGIRETDQIILTKKGKHVQQQALLTEDEFFLYDRGLFTSGPAGRKPIPLDPVPESWVPEDFPTDLQAPDSLKAWQTLFRQRRQWASNILQECKSLCEEAQSYLAKRRAIENGLRVATSKHETYLQRLGQQHREVKAWFEEVRKDAGANIQLLEEDLEKMSNVPVKTAFGKFFGRANLSSGRKNSGTEDTTNLAAFIDRASTEKAADEARSALDKCDSVLQELGARLESITAEYDGLIRDLGNSQTRSLRDDPDEPRKQLQEVQAIANKVASDYEHVMGLKNDQSALRAASKMALLHTKNFLPNLRDCAVEMNELLRYLVEQKNNLTQRALDHLQTIARVETSIPTLRKAFDSFEISESGLAALDRVAAASQLPITYGSLLLEGARRKEWADKMKHDSAVLAEEIAGYQEEEQRRRRKWMRGVANMISDASVEGKVLSVEVNLQGEDRTWPPVTRADVEEYIRNLQAIPGFEAVVESLTQTLKSMDQPTRQQVKRAKAFKMGSVHEAGFGKGSLMLRGDDEAKVLREANLKLEEEVKGYKSRIRKLEDLLHRQSMFNRLSIGNASQSTPFGEHAMTPVDGERAAPLSPRQGDLSRRSSTSSRRVSFNNQNQDEKTLARRIVQLEADLVAAREARARQEKAHQNALEEANSTKKDLLENMEAQQREFATERRSLEEELTRLKLRVEELDDEFDRLTSSRENDRTSAEARFQVLIAERDEARRDAAEKVKQAERRSRSLERNLRERSERDAERMDLLKGLYSVLDTENPAPEDPAALCAALEELVQRSQDQAREVAQAVALARSENGNLQAMLDVQKAETTRLEEKLEEKEHEIKKLRDELHAERSKAASVSAELESERGHLKDLREKFAEGETGSESLRQRLEEEQGKVSDLSTKLAETRSHINSLDVELLSLQSKYRKLQDLYEAAEKRLQERSQRAKAVSQRLYSHNDRLMRLLQALGFVVTFEDNKMKLERASKAGGSTMMADGSTTIQRTVSGSTTTRWIEDLADVSLLLWPEKDVAEEEEAKFAEYMERIGRFNLDTFSEAITKRMRDMEHTARKWQREARNYRDKAHKYQSEAHDKIAFRSFKEGDLALFLPTRNQAMKPWAAFNIGAPHYFLREQEGHRLVNRDWLVARISKVEERIVDLSKTLNSPGAVDTRSLTEASDAGTPYEDDNPFDLSDGLRWYLLDAQEEKIGAPSTPGLGKAVVSTSTVSATRDATTTKTTSTAAAIRIKRKPTDAVEEASKALSRSLDSRRSSHSSKKSVPVSTPGLGISTKNTSSNDALSPDAAAGATPPDAQHRNGPGPSHLRTTSDVASMLKSDEDEAATRDTAALQEEHPHPPSSVLLTKSKPVSSPLKAGSSLDALRRNTPQGSNLASPAASPAKPKPSPAKAGVWDSLFQYEISLQGGGKRKG</sequence>
<evidence type="ECO:0000256" key="5">
    <source>
        <dbReference type="ARBA" id="ARBA00023006"/>
    </source>
</evidence>
<comment type="similarity">
    <text evidence="1 7">Belongs to the ATG11 family.</text>
</comment>
<feature type="compositionally biased region" description="Low complexity" evidence="9">
    <location>
        <begin position="630"/>
        <end position="639"/>
    </location>
</feature>
<feature type="domain" description="Autophagy protein ATG17-like" evidence="10">
    <location>
        <begin position="114"/>
        <end position="459"/>
    </location>
</feature>
<feature type="region of interest" description="Disordered" evidence="9">
    <location>
        <begin position="754"/>
        <end position="780"/>
    </location>
</feature>
<comment type="subcellular location">
    <subcellularLocation>
        <location evidence="7">Preautophagosomal structure membrane</location>
        <topology evidence="7">Peripheral membrane protein</topology>
    </subcellularLocation>
    <subcellularLocation>
        <location evidence="7">Vacuole membrane</location>
        <topology evidence="7">Peripheral membrane protein</topology>
    </subcellularLocation>
    <text evidence="7">During pexophagy, accumulates in the vacuolar membrane region, where the peroxisomes contact the vacuole.</text>
</comment>
<organism evidence="12 13">
    <name type="scientific">Verruconis gallopava</name>
    <dbReference type="NCBI Taxonomy" id="253628"/>
    <lineage>
        <taxon>Eukaryota</taxon>
        <taxon>Fungi</taxon>
        <taxon>Dikarya</taxon>
        <taxon>Ascomycota</taxon>
        <taxon>Pezizomycotina</taxon>
        <taxon>Dothideomycetes</taxon>
        <taxon>Pleosporomycetidae</taxon>
        <taxon>Venturiales</taxon>
        <taxon>Sympoventuriaceae</taxon>
        <taxon>Verruconis</taxon>
    </lineage>
</organism>
<dbReference type="PANTHER" id="PTHR13222">
    <property type="entry name" value="RB1-INDUCIBLE COILED-COIL"/>
    <property type="match status" value="1"/>
</dbReference>
<dbReference type="EMBL" id="KN847531">
    <property type="protein sequence ID" value="KIW08106.1"/>
    <property type="molecule type" value="Genomic_DNA"/>
</dbReference>
<dbReference type="InterPro" id="IPR019460">
    <property type="entry name" value="Atg11_C"/>
</dbReference>
<dbReference type="STRING" id="253628.A0A0D1XZ80"/>
<keyword evidence="13" id="KW-1185">Reference proteome</keyword>
<feature type="region of interest" description="Disordered" evidence="9">
    <location>
        <begin position="1188"/>
        <end position="1210"/>
    </location>
</feature>
<keyword evidence="7" id="KW-0472">Membrane</keyword>
<feature type="compositionally biased region" description="Low complexity" evidence="9">
    <location>
        <begin position="1245"/>
        <end position="1264"/>
    </location>
</feature>
<evidence type="ECO:0000313" key="12">
    <source>
        <dbReference type="EMBL" id="KIW08106.1"/>
    </source>
</evidence>
<protein>
    <recommendedName>
        <fullName evidence="2 7">Autophagy-related protein 11</fullName>
    </recommendedName>
</protein>
<keyword evidence="5 7" id="KW-0072">Autophagy</keyword>
<dbReference type="GO" id="GO:0060090">
    <property type="term" value="F:molecular adaptor activity"/>
    <property type="evidence" value="ECO:0007669"/>
    <property type="project" value="TreeGrafter"/>
</dbReference>
<keyword evidence="7" id="KW-0926">Vacuole</keyword>
<keyword evidence="4 7" id="KW-0653">Protein transport</keyword>
<dbReference type="GO" id="GO:0000045">
    <property type="term" value="P:autophagosome assembly"/>
    <property type="evidence" value="ECO:0007669"/>
    <property type="project" value="UniProtKB-UniRule"/>
</dbReference>
<name>A0A0D1XZ80_9PEZI</name>
<dbReference type="GO" id="GO:0000422">
    <property type="term" value="P:autophagy of mitochondrion"/>
    <property type="evidence" value="ECO:0007669"/>
    <property type="project" value="TreeGrafter"/>
</dbReference>
<keyword evidence="3 7" id="KW-0813">Transport</keyword>
<evidence type="ECO:0000256" key="4">
    <source>
        <dbReference type="ARBA" id="ARBA00022927"/>
    </source>
</evidence>
<dbReference type="Pfam" id="PF10377">
    <property type="entry name" value="ATG11"/>
    <property type="match status" value="1"/>
</dbReference>
<evidence type="ECO:0000256" key="2">
    <source>
        <dbReference type="ARBA" id="ARBA00013804"/>
    </source>
</evidence>
<evidence type="ECO:0000256" key="1">
    <source>
        <dbReference type="ARBA" id="ARBA00009729"/>
    </source>
</evidence>
<dbReference type="GeneID" id="27309017"/>
<evidence type="ECO:0000256" key="9">
    <source>
        <dbReference type="SAM" id="MobiDB-lite"/>
    </source>
</evidence>
<dbReference type="InParanoid" id="A0A0D1XZ80"/>
<feature type="compositionally biased region" description="Basic and acidic residues" evidence="9">
    <location>
        <begin position="1270"/>
        <end position="1279"/>
    </location>
</feature>
<dbReference type="Pfam" id="PF04108">
    <property type="entry name" value="ATG17_like"/>
    <property type="match status" value="1"/>
</dbReference>
<feature type="coiled-coil region" evidence="8">
    <location>
        <begin position="556"/>
        <end position="583"/>
    </location>
</feature>
<feature type="coiled-coil region" evidence="8">
    <location>
        <begin position="810"/>
        <end position="977"/>
    </location>
</feature>
<evidence type="ECO:0000259" key="11">
    <source>
        <dbReference type="Pfam" id="PF10377"/>
    </source>
</evidence>
<dbReference type="GO" id="GO:0019901">
    <property type="term" value="F:protein kinase binding"/>
    <property type="evidence" value="ECO:0007669"/>
    <property type="project" value="TreeGrafter"/>
</dbReference>
<dbReference type="VEuPathDB" id="FungiDB:PV09_01044"/>
<accession>A0A0D1XZ80</accession>
<evidence type="ECO:0000256" key="7">
    <source>
        <dbReference type="RuleBase" id="RU367075"/>
    </source>
</evidence>
<feature type="compositionally biased region" description="Polar residues" evidence="9">
    <location>
        <begin position="1309"/>
        <end position="1318"/>
    </location>
</feature>
<feature type="coiled-coil region" evidence="8">
    <location>
        <begin position="1077"/>
        <end position="1111"/>
    </location>
</feature>
<feature type="region of interest" description="Disordered" evidence="9">
    <location>
        <begin position="1245"/>
        <end position="1427"/>
    </location>
</feature>
<evidence type="ECO:0000256" key="8">
    <source>
        <dbReference type="SAM" id="Coils"/>
    </source>
</evidence>
<dbReference type="InterPro" id="IPR040040">
    <property type="entry name" value="ATG11"/>
</dbReference>
<proteinExistence type="inferred from homology"/>
<dbReference type="GO" id="GO:0015031">
    <property type="term" value="P:protein transport"/>
    <property type="evidence" value="ECO:0007669"/>
    <property type="project" value="UniProtKB-KW"/>
</dbReference>
<dbReference type="OrthoDB" id="447953at2759"/>
<dbReference type="PANTHER" id="PTHR13222:SF1">
    <property type="entry name" value="RB1-INDUCIBLE COILED-COIL PROTEIN 1"/>
    <property type="match status" value="1"/>
</dbReference>
<dbReference type="GO" id="GO:0034045">
    <property type="term" value="C:phagophore assembly site membrane"/>
    <property type="evidence" value="ECO:0007669"/>
    <property type="project" value="UniProtKB-SubCell"/>
</dbReference>